<name>M5S2R2_9BACT</name>
<evidence type="ECO:0000256" key="1">
    <source>
        <dbReference type="SAM" id="MobiDB-lite"/>
    </source>
</evidence>
<sequence>MYLSWPPQSFAGQPTVRSSLQENGKPAAVDSADTEQLVGPIRWRLSYTV</sequence>
<comment type="caution">
    <text evidence="2">The sequence shown here is derived from an EMBL/GenBank/DDBJ whole genome shotgun (WGS) entry which is preliminary data.</text>
</comment>
<evidence type="ECO:0000313" key="3">
    <source>
        <dbReference type="Proteomes" id="UP000011996"/>
    </source>
</evidence>
<dbReference type="AlphaFoldDB" id="M5S2R2"/>
<reference evidence="2 3" key="1">
    <citation type="journal article" date="2013" name="Mar. Genomics">
        <title>Expression of sulfatases in Rhodopirellula baltica and the diversity of sulfatases in the genus Rhodopirellula.</title>
        <authorList>
            <person name="Wegner C.E."/>
            <person name="Richter-Heitmann T."/>
            <person name="Klindworth A."/>
            <person name="Klockow C."/>
            <person name="Richter M."/>
            <person name="Achstetter T."/>
            <person name="Glockner F.O."/>
            <person name="Harder J."/>
        </authorList>
    </citation>
    <scope>NUCLEOTIDE SEQUENCE [LARGE SCALE GENOMIC DNA]</scope>
    <source>
        <strain evidence="2 3">SH398</strain>
    </source>
</reference>
<dbReference type="EMBL" id="ANOF01000111">
    <property type="protein sequence ID" value="EMI25913.1"/>
    <property type="molecule type" value="Genomic_DNA"/>
</dbReference>
<evidence type="ECO:0000313" key="2">
    <source>
        <dbReference type="EMBL" id="EMI25913.1"/>
    </source>
</evidence>
<proteinExistence type="predicted"/>
<protein>
    <submittedName>
        <fullName evidence="2">Uncharacterized protein</fullName>
    </submittedName>
</protein>
<gene>
    <name evidence="2" type="ORF">RESH_03534</name>
</gene>
<dbReference type="PATRIC" id="fig|1263868.3.peg.3813"/>
<feature type="region of interest" description="Disordered" evidence="1">
    <location>
        <begin position="1"/>
        <end position="33"/>
    </location>
</feature>
<dbReference type="Proteomes" id="UP000011996">
    <property type="component" value="Unassembled WGS sequence"/>
</dbReference>
<organism evidence="2 3">
    <name type="scientific">Rhodopirellula europaea SH398</name>
    <dbReference type="NCBI Taxonomy" id="1263868"/>
    <lineage>
        <taxon>Bacteria</taxon>
        <taxon>Pseudomonadati</taxon>
        <taxon>Planctomycetota</taxon>
        <taxon>Planctomycetia</taxon>
        <taxon>Pirellulales</taxon>
        <taxon>Pirellulaceae</taxon>
        <taxon>Rhodopirellula</taxon>
    </lineage>
</organism>
<feature type="compositionally biased region" description="Polar residues" evidence="1">
    <location>
        <begin position="1"/>
        <end position="22"/>
    </location>
</feature>
<accession>M5S2R2</accession>